<reference evidence="6 7" key="1">
    <citation type="submission" date="2015-07" db="EMBL/GenBank/DDBJ databases">
        <title>The genome of Habropoda laboriosa.</title>
        <authorList>
            <person name="Pan H."/>
            <person name="Kapheim K."/>
        </authorList>
    </citation>
    <scope>NUCLEOTIDE SEQUENCE [LARGE SCALE GENOMIC DNA]</scope>
    <source>
        <strain evidence="6">0110345459</strain>
    </source>
</reference>
<dbReference type="GO" id="GO:0007156">
    <property type="term" value="P:homophilic cell adhesion via plasma membrane adhesion molecules"/>
    <property type="evidence" value="ECO:0007669"/>
    <property type="project" value="TreeGrafter"/>
</dbReference>
<keyword evidence="1" id="KW-0732">Signal</keyword>
<organism evidence="6 7">
    <name type="scientific">Habropoda laboriosa</name>
    <dbReference type="NCBI Taxonomy" id="597456"/>
    <lineage>
        <taxon>Eukaryota</taxon>
        <taxon>Metazoa</taxon>
        <taxon>Ecdysozoa</taxon>
        <taxon>Arthropoda</taxon>
        <taxon>Hexapoda</taxon>
        <taxon>Insecta</taxon>
        <taxon>Pterygota</taxon>
        <taxon>Neoptera</taxon>
        <taxon>Endopterygota</taxon>
        <taxon>Hymenoptera</taxon>
        <taxon>Apocrita</taxon>
        <taxon>Aculeata</taxon>
        <taxon>Apoidea</taxon>
        <taxon>Anthophila</taxon>
        <taxon>Apidae</taxon>
        <taxon>Habropoda</taxon>
    </lineage>
</organism>
<dbReference type="GO" id="GO:0008046">
    <property type="term" value="F:axon guidance receptor activity"/>
    <property type="evidence" value="ECO:0007669"/>
    <property type="project" value="TreeGrafter"/>
</dbReference>
<dbReference type="PROSITE" id="PS50835">
    <property type="entry name" value="IG_LIKE"/>
    <property type="match status" value="2"/>
</dbReference>
<feature type="domain" description="Ig-like" evidence="5">
    <location>
        <begin position="114"/>
        <end position="205"/>
    </location>
</feature>
<keyword evidence="7" id="KW-1185">Reference proteome</keyword>
<dbReference type="GO" id="GO:0050808">
    <property type="term" value="P:synapse organization"/>
    <property type="evidence" value="ECO:0007669"/>
    <property type="project" value="TreeGrafter"/>
</dbReference>
<dbReference type="Pfam" id="PF07679">
    <property type="entry name" value="I-set"/>
    <property type="match status" value="2"/>
</dbReference>
<evidence type="ECO:0000313" key="7">
    <source>
        <dbReference type="Proteomes" id="UP000053825"/>
    </source>
</evidence>
<feature type="domain" description="Ig-like" evidence="5">
    <location>
        <begin position="217"/>
        <end position="253"/>
    </location>
</feature>
<dbReference type="GO" id="GO:0005886">
    <property type="term" value="C:plasma membrane"/>
    <property type="evidence" value="ECO:0007669"/>
    <property type="project" value="TreeGrafter"/>
</dbReference>
<feature type="region of interest" description="Disordered" evidence="4">
    <location>
        <begin position="370"/>
        <end position="404"/>
    </location>
</feature>
<dbReference type="GO" id="GO:0030424">
    <property type="term" value="C:axon"/>
    <property type="evidence" value="ECO:0007669"/>
    <property type="project" value="TreeGrafter"/>
</dbReference>
<name>A0A0L7RCZ8_9HYME</name>
<dbReference type="InterPro" id="IPR003599">
    <property type="entry name" value="Ig_sub"/>
</dbReference>
<protein>
    <submittedName>
        <fullName evidence="6">Tyrosine-protein phosphatase Lar</fullName>
    </submittedName>
</protein>
<evidence type="ECO:0000256" key="4">
    <source>
        <dbReference type="SAM" id="MobiDB-lite"/>
    </source>
</evidence>
<gene>
    <name evidence="6" type="ORF">WH47_06525</name>
</gene>
<evidence type="ECO:0000256" key="2">
    <source>
        <dbReference type="ARBA" id="ARBA00023157"/>
    </source>
</evidence>
<dbReference type="SMART" id="SM00409">
    <property type="entry name" value="IG"/>
    <property type="match status" value="1"/>
</dbReference>
<dbReference type="Gene3D" id="2.60.40.10">
    <property type="entry name" value="Immunoglobulins"/>
    <property type="match status" value="2"/>
</dbReference>
<dbReference type="FunFam" id="2.60.40.10:FF:000023">
    <property type="entry name" value="receptor-type tyrosine-protein phosphatase delta isoform X2"/>
    <property type="match status" value="1"/>
</dbReference>
<evidence type="ECO:0000313" key="6">
    <source>
        <dbReference type="EMBL" id="KOC68733.1"/>
    </source>
</evidence>
<dbReference type="InterPro" id="IPR050958">
    <property type="entry name" value="Cell_Adh-Cytoskel_Orgn"/>
</dbReference>
<dbReference type="SMART" id="SM00408">
    <property type="entry name" value="IGc2"/>
    <property type="match status" value="1"/>
</dbReference>
<dbReference type="EMBL" id="KQ414615">
    <property type="protein sequence ID" value="KOC68733.1"/>
    <property type="molecule type" value="Genomic_DNA"/>
</dbReference>
<dbReference type="SUPFAM" id="SSF48726">
    <property type="entry name" value="Immunoglobulin"/>
    <property type="match status" value="2"/>
</dbReference>
<dbReference type="InterPro" id="IPR003598">
    <property type="entry name" value="Ig_sub2"/>
</dbReference>
<evidence type="ECO:0000256" key="3">
    <source>
        <dbReference type="ARBA" id="ARBA00023319"/>
    </source>
</evidence>
<dbReference type="OrthoDB" id="7609718at2759"/>
<dbReference type="InterPro" id="IPR013783">
    <property type="entry name" value="Ig-like_fold"/>
</dbReference>
<dbReference type="InterPro" id="IPR013098">
    <property type="entry name" value="Ig_I-set"/>
</dbReference>
<evidence type="ECO:0000256" key="1">
    <source>
        <dbReference type="ARBA" id="ARBA00022729"/>
    </source>
</evidence>
<accession>A0A0L7RCZ8</accession>
<dbReference type="InterPro" id="IPR036179">
    <property type="entry name" value="Ig-like_dom_sf"/>
</dbReference>
<keyword evidence="3" id="KW-0393">Immunoglobulin domain</keyword>
<evidence type="ECO:0000259" key="5">
    <source>
        <dbReference type="PROSITE" id="PS50835"/>
    </source>
</evidence>
<sequence>MEPTKLLRSSPFPKCSLNGSESAISVKSQLRAAAAAAAAAPHRPDLPDSAENEIRKCSPDTSLAAFWPGPDGARYPAISRPEAFGIFKNPSIVRACQHHALSINAPVTNYFGPPTILVRPQTQQVKAGGIASFYCTAEGLPAPQIHWRKNGKRVSQSQSRYLVQNYENGALLRIEPVKPVRDNTMYECLAENGVGDAVSADAQLTVYEAEKLPSGFPLISQAPQTKVVEMGHNAVLPCTAVGSPAPIVSWVRDMLPIDTTNPRYKVLESGKCISSSFQLFHGRRGKATVHPMAKLGGACHISSSARVRKSLSTRGSVDRVVTRYGNIHLVCRDRAPALLCSALLCSALLCSALRAYICICICISSLTENRSNQQPPSFRDAVAIKPPPRYSPVAPALVPGQVDN</sequence>
<dbReference type="GO" id="GO:0043025">
    <property type="term" value="C:neuronal cell body"/>
    <property type="evidence" value="ECO:0007669"/>
    <property type="project" value="TreeGrafter"/>
</dbReference>
<dbReference type="PANTHER" id="PTHR45080:SF8">
    <property type="entry name" value="IG-LIKE DOMAIN-CONTAINING PROTEIN"/>
    <property type="match status" value="1"/>
</dbReference>
<keyword evidence="2" id="KW-1015">Disulfide bond</keyword>
<dbReference type="InterPro" id="IPR007110">
    <property type="entry name" value="Ig-like_dom"/>
</dbReference>
<dbReference type="Proteomes" id="UP000053825">
    <property type="component" value="Unassembled WGS sequence"/>
</dbReference>
<proteinExistence type="predicted"/>
<dbReference type="PANTHER" id="PTHR45080">
    <property type="entry name" value="CONTACTIN 5"/>
    <property type="match status" value="1"/>
</dbReference>
<dbReference type="STRING" id="597456.A0A0L7RCZ8"/>
<dbReference type="AlphaFoldDB" id="A0A0L7RCZ8"/>